<dbReference type="InterPro" id="IPR036390">
    <property type="entry name" value="WH_DNA-bd_sf"/>
</dbReference>
<name>A0A4R3VGG9_ROSSA</name>
<comment type="caution">
    <text evidence="1">The sequence shown here is derived from an EMBL/GenBank/DDBJ whole genome shotgun (WGS) entry which is preliminary data.</text>
</comment>
<keyword evidence="2" id="KW-1185">Reference proteome</keyword>
<protein>
    <recommendedName>
        <fullName evidence="3">MarR family transcriptional regulator</fullName>
    </recommendedName>
</protein>
<dbReference type="EMBL" id="SMBU01000001">
    <property type="protein sequence ID" value="TCV04557.1"/>
    <property type="molecule type" value="Genomic_DNA"/>
</dbReference>
<evidence type="ECO:0000313" key="1">
    <source>
        <dbReference type="EMBL" id="TCV04557.1"/>
    </source>
</evidence>
<evidence type="ECO:0000313" key="2">
    <source>
        <dbReference type="Proteomes" id="UP000295110"/>
    </source>
</evidence>
<accession>A0A4R3VGG9</accession>
<gene>
    <name evidence="1" type="ORF">EV671_1001313</name>
</gene>
<evidence type="ECO:0008006" key="3">
    <source>
        <dbReference type="Google" id="ProtNLM"/>
    </source>
</evidence>
<sequence>MASKTGGFPTLDDKLCFALYSSSLAMLQTYKPAMAAVGLTYPQYLVMLVLWEGDGVST</sequence>
<dbReference type="InterPro" id="IPR036388">
    <property type="entry name" value="WH-like_DNA-bd_sf"/>
</dbReference>
<dbReference type="SUPFAM" id="SSF46785">
    <property type="entry name" value="Winged helix' DNA-binding domain"/>
    <property type="match status" value="1"/>
</dbReference>
<proteinExistence type="predicted"/>
<organism evidence="1 2">
    <name type="scientific">Roseateles saccharophilus</name>
    <name type="common">Pseudomonas saccharophila</name>
    <dbReference type="NCBI Taxonomy" id="304"/>
    <lineage>
        <taxon>Bacteria</taxon>
        <taxon>Pseudomonadati</taxon>
        <taxon>Pseudomonadota</taxon>
        <taxon>Betaproteobacteria</taxon>
        <taxon>Burkholderiales</taxon>
        <taxon>Sphaerotilaceae</taxon>
        <taxon>Roseateles</taxon>
    </lineage>
</organism>
<reference evidence="1 2" key="1">
    <citation type="submission" date="2019-03" db="EMBL/GenBank/DDBJ databases">
        <title>Genomic Encyclopedia of Type Strains, Phase IV (KMG-IV): sequencing the most valuable type-strain genomes for metagenomic binning, comparative biology and taxonomic classification.</title>
        <authorList>
            <person name="Goeker M."/>
        </authorList>
    </citation>
    <scope>NUCLEOTIDE SEQUENCE [LARGE SCALE GENOMIC DNA]</scope>
    <source>
        <strain evidence="1 2">DSM 654</strain>
    </source>
</reference>
<dbReference type="Gene3D" id="1.10.10.10">
    <property type="entry name" value="Winged helix-like DNA-binding domain superfamily/Winged helix DNA-binding domain"/>
    <property type="match status" value="1"/>
</dbReference>
<dbReference type="AlphaFoldDB" id="A0A4R3VGG9"/>
<dbReference type="Proteomes" id="UP000295110">
    <property type="component" value="Unassembled WGS sequence"/>
</dbReference>